<organism evidence="4">
    <name type="scientific">freshwater metagenome</name>
    <dbReference type="NCBI Taxonomy" id="449393"/>
    <lineage>
        <taxon>unclassified sequences</taxon>
        <taxon>metagenomes</taxon>
        <taxon>ecological metagenomes</taxon>
    </lineage>
</organism>
<comment type="similarity">
    <text evidence="1">Belongs to the FAH family.</text>
</comment>
<dbReference type="EMBL" id="CAFBNG010000011">
    <property type="protein sequence ID" value="CAB4932074.1"/>
    <property type="molecule type" value="Genomic_DNA"/>
</dbReference>
<dbReference type="GO" id="GO:0046872">
    <property type="term" value="F:metal ion binding"/>
    <property type="evidence" value="ECO:0007669"/>
    <property type="project" value="UniProtKB-KW"/>
</dbReference>
<dbReference type="Gene3D" id="3.90.850.10">
    <property type="entry name" value="Fumarylacetoacetase-like, C-terminal domain"/>
    <property type="match status" value="1"/>
</dbReference>
<dbReference type="AlphaFoldDB" id="A0A6J7IP94"/>
<evidence type="ECO:0000313" key="4">
    <source>
        <dbReference type="EMBL" id="CAB4932074.1"/>
    </source>
</evidence>
<evidence type="ECO:0000256" key="2">
    <source>
        <dbReference type="ARBA" id="ARBA00022723"/>
    </source>
</evidence>
<evidence type="ECO:0000256" key="1">
    <source>
        <dbReference type="ARBA" id="ARBA00010211"/>
    </source>
</evidence>
<reference evidence="4" key="1">
    <citation type="submission" date="2020-05" db="EMBL/GenBank/DDBJ databases">
        <authorList>
            <person name="Chiriac C."/>
            <person name="Salcher M."/>
            <person name="Ghai R."/>
            <person name="Kavagutti S V."/>
        </authorList>
    </citation>
    <scope>NUCLEOTIDE SEQUENCE</scope>
</reference>
<gene>
    <name evidence="4" type="ORF">UFOPK3774_00122</name>
</gene>
<accession>A0A6J7IP94</accession>
<keyword evidence="2" id="KW-0479">Metal-binding</keyword>
<sequence>MTKILKDSAGVVVEKGGKYFRLSHSLSDLLAMSLEEAKSIVESANKEIPESTHWLAPVDSGQEVWACGVTYLRSKVGRMEESDIPDLYSRVYDAERPEIFYKTAGWRVIANGEKVGIRKDSGWDVPEGEVVLVGNAHEEIFGYAVGNDVSSRSIEGENTLYLPQAKAYEKACSLGSWIVPAWDVKEAVFPIAVKVERAGTVEFQGESSSSQLKRTFADLMHWMYKTLPMPHGVFLFTGTGVVPDASFTLHEGDVVTISAGPLGTLVNTIEYVAKG</sequence>
<proteinExistence type="inferred from homology"/>
<dbReference type="InterPro" id="IPR051121">
    <property type="entry name" value="FAH"/>
</dbReference>
<dbReference type="GO" id="GO:0003824">
    <property type="term" value="F:catalytic activity"/>
    <property type="evidence" value="ECO:0007669"/>
    <property type="project" value="InterPro"/>
</dbReference>
<protein>
    <submittedName>
        <fullName evidence="4">Unannotated protein</fullName>
    </submittedName>
</protein>
<feature type="domain" description="Fumarylacetoacetase-like C-terminal" evidence="3">
    <location>
        <begin position="133"/>
        <end position="269"/>
    </location>
</feature>
<name>A0A6J7IP94_9ZZZZ</name>
<dbReference type="PANTHER" id="PTHR42796:SF7">
    <property type="entry name" value="2-DEHYDRO-3-DEOXY-D-ARABINONATE DEHYDRATASE"/>
    <property type="match status" value="1"/>
</dbReference>
<dbReference type="GO" id="GO:0044281">
    <property type="term" value="P:small molecule metabolic process"/>
    <property type="evidence" value="ECO:0007669"/>
    <property type="project" value="UniProtKB-ARBA"/>
</dbReference>
<dbReference type="Pfam" id="PF01557">
    <property type="entry name" value="FAA_hydrolase"/>
    <property type="match status" value="1"/>
</dbReference>
<evidence type="ECO:0000259" key="3">
    <source>
        <dbReference type="Pfam" id="PF01557"/>
    </source>
</evidence>
<dbReference type="InterPro" id="IPR011234">
    <property type="entry name" value="Fumarylacetoacetase-like_C"/>
</dbReference>
<dbReference type="SUPFAM" id="SSF56529">
    <property type="entry name" value="FAH"/>
    <property type="match status" value="1"/>
</dbReference>
<dbReference type="PANTHER" id="PTHR42796">
    <property type="entry name" value="FUMARYLACETOACETATE HYDROLASE DOMAIN-CONTAINING PROTEIN 2A-RELATED"/>
    <property type="match status" value="1"/>
</dbReference>
<dbReference type="InterPro" id="IPR036663">
    <property type="entry name" value="Fumarylacetoacetase_C_sf"/>
</dbReference>